<evidence type="ECO:0000256" key="1">
    <source>
        <dbReference type="PROSITE-ProRule" id="PRU00042"/>
    </source>
</evidence>
<feature type="compositionally biased region" description="Basic and acidic residues" evidence="2">
    <location>
        <begin position="1217"/>
        <end position="1228"/>
    </location>
</feature>
<dbReference type="PROSITE" id="PS00028">
    <property type="entry name" value="ZINC_FINGER_C2H2_1"/>
    <property type="match status" value="1"/>
</dbReference>
<feature type="compositionally biased region" description="Polar residues" evidence="2">
    <location>
        <begin position="841"/>
        <end position="857"/>
    </location>
</feature>
<dbReference type="GO" id="GO:0008270">
    <property type="term" value="F:zinc ion binding"/>
    <property type="evidence" value="ECO:0007669"/>
    <property type="project" value="UniProtKB-KW"/>
</dbReference>
<dbReference type="OrthoDB" id="5863628at2759"/>
<feature type="compositionally biased region" description="Polar residues" evidence="2">
    <location>
        <begin position="1304"/>
        <end position="1316"/>
    </location>
</feature>
<dbReference type="Proteomes" id="UP000694569">
    <property type="component" value="Unplaced"/>
</dbReference>
<evidence type="ECO:0000313" key="4">
    <source>
        <dbReference type="Ensembl" id="ENSLLEP00000026128.1"/>
    </source>
</evidence>
<evidence type="ECO:0000313" key="5">
    <source>
        <dbReference type="Proteomes" id="UP000694569"/>
    </source>
</evidence>
<organism evidence="4 5">
    <name type="scientific">Leptobrachium leishanense</name>
    <name type="common">Leishan spiny toad</name>
    <dbReference type="NCBI Taxonomy" id="445787"/>
    <lineage>
        <taxon>Eukaryota</taxon>
        <taxon>Metazoa</taxon>
        <taxon>Chordata</taxon>
        <taxon>Craniata</taxon>
        <taxon>Vertebrata</taxon>
        <taxon>Euteleostomi</taxon>
        <taxon>Amphibia</taxon>
        <taxon>Batrachia</taxon>
        <taxon>Anura</taxon>
        <taxon>Pelobatoidea</taxon>
        <taxon>Megophryidae</taxon>
        <taxon>Leptobrachium</taxon>
    </lineage>
</organism>
<feature type="compositionally biased region" description="Low complexity" evidence="2">
    <location>
        <begin position="466"/>
        <end position="477"/>
    </location>
</feature>
<dbReference type="InterPro" id="IPR040010">
    <property type="entry name" value="ZN608/ZN609"/>
</dbReference>
<feature type="compositionally biased region" description="Low complexity" evidence="2">
    <location>
        <begin position="444"/>
        <end position="453"/>
    </location>
</feature>
<feature type="region of interest" description="Disordered" evidence="2">
    <location>
        <begin position="47"/>
        <end position="190"/>
    </location>
</feature>
<dbReference type="GO" id="GO:0005634">
    <property type="term" value="C:nucleus"/>
    <property type="evidence" value="ECO:0007669"/>
    <property type="project" value="TreeGrafter"/>
</dbReference>
<feature type="region of interest" description="Disordered" evidence="2">
    <location>
        <begin position="688"/>
        <end position="906"/>
    </location>
</feature>
<reference evidence="4" key="2">
    <citation type="submission" date="2025-09" db="UniProtKB">
        <authorList>
            <consortium name="Ensembl"/>
        </authorList>
    </citation>
    <scope>IDENTIFICATION</scope>
</reference>
<name>A0A8C5PQU9_9ANUR</name>
<evidence type="ECO:0000259" key="3">
    <source>
        <dbReference type="PROSITE" id="PS50157"/>
    </source>
</evidence>
<feature type="compositionally biased region" description="Basic and acidic residues" evidence="2">
    <location>
        <begin position="635"/>
        <end position="647"/>
    </location>
</feature>
<keyword evidence="1" id="KW-0862">Zinc</keyword>
<feature type="compositionally biased region" description="Basic and acidic residues" evidence="2">
    <location>
        <begin position="939"/>
        <end position="964"/>
    </location>
</feature>
<dbReference type="GeneTree" id="ENSGT00390000008748"/>
<feature type="compositionally biased region" description="Basic and acidic residues" evidence="2">
    <location>
        <begin position="528"/>
        <end position="538"/>
    </location>
</feature>
<feature type="compositionally biased region" description="Basic and acidic residues" evidence="2">
    <location>
        <begin position="868"/>
        <end position="889"/>
    </location>
</feature>
<reference evidence="4" key="1">
    <citation type="submission" date="2025-08" db="UniProtKB">
        <authorList>
            <consortium name="Ensembl"/>
        </authorList>
    </citation>
    <scope>IDENTIFICATION</scope>
</reference>
<feature type="region of interest" description="Disordered" evidence="2">
    <location>
        <begin position="527"/>
        <end position="670"/>
    </location>
</feature>
<feature type="region of interest" description="Disordered" evidence="2">
    <location>
        <begin position="1018"/>
        <end position="1085"/>
    </location>
</feature>
<feature type="compositionally biased region" description="Polar residues" evidence="2">
    <location>
        <begin position="564"/>
        <end position="576"/>
    </location>
</feature>
<dbReference type="PROSITE" id="PS50157">
    <property type="entry name" value="ZINC_FINGER_C2H2_2"/>
    <property type="match status" value="1"/>
</dbReference>
<feature type="compositionally biased region" description="Basic and acidic residues" evidence="2">
    <location>
        <begin position="1369"/>
        <end position="1379"/>
    </location>
</feature>
<feature type="region of interest" description="Disordered" evidence="2">
    <location>
        <begin position="1290"/>
        <end position="1393"/>
    </location>
</feature>
<gene>
    <name evidence="4" type="primary">ZNF609</name>
</gene>
<keyword evidence="5" id="KW-1185">Reference proteome</keyword>
<accession>A0A8C5PQU9</accession>
<feature type="compositionally biased region" description="Polar residues" evidence="2">
    <location>
        <begin position="702"/>
        <end position="711"/>
    </location>
</feature>
<feature type="compositionally biased region" description="Basic and acidic residues" evidence="2">
    <location>
        <begin position="155"/>
        <end position="178"/>
    </location>
</feature>
<feature type="domain" description="C2H2-type" evidence="3">
    <location>
        <begin position="504"/>
        <end position="534"/>
    </location>
</feature>
<keyword evidence="1" id="KW-0863">Zinc-finger</keyword>
<feature type="region of interest" description="Disordered" evidence="2">
    <location>
        <begin position="349"/>
        <end position="477"/>
    </location>
</feature>
<dbReference type="PANTHER" id="PTHR21564:SF2">
    <property type="entry name" value="ZINC FINGER PROTEIN 609"/>
    <property type="match status" value="1"/>
</dbReference>
<proteinExistence type="predicted"/>
<feature type="region of interest" description="Disordered" evidence="2">
    <location>
        <begin position="1098"/>
        <end position="1152"/>
    </location>
</feature>
<protein>
    <submittedName>
        <fullName evidence="4">Zinc finger protein 609</fullName>
    </submittedName>
</protein>
<feature type="compositionally biased region" description="Low complexity" evidence="2">
    <location>
        <begin position="688"/>
        <end position="701"/>
    </location>
</feature>
<dbReference type="InterPro" id="IPR013087">
    <property type="entry name" value="Znf_C2H2_type"/>
</dbReference>
<sequence length="1435" mass="153484">MSLSSGTPGGKGLDSTSVETYDSGDEWDIGVGNLIIDLDADLEKDQQKLEMSGSKEVGLPAPNAVATLPDNIKFVTPVPSGQTKESKSKSKRSKSGKDGGRSSQGSGLFPVEASKKEVSGRSGEVGGNNSGAPTSTVTSKGSEKSGKSSRSSSSSKKESGKTKKDKSEVGGSGGEKESSGVLQPATGVGSRGVSLQEAVVASVEQLGGGMAVDSGSTLNVAGIKTEPEDPEADSRGLKKVKSEMMESQVCASSGLPLHLLVPMVNSDISSPCEQIMVRTRSVGVNTSDVALATEPECLGPCEPGTSVNLEGIVWQETEDGMLVVNVTWRNKTYVGTLLDCTRHDWAPPRFCDSPTSDLEMRNGRGRGKRMRPSSNAPIAEATPAPDGKGASSSSSSSSKTRAGANNKGRRGSQNLSEHRPPPCGTTEDIKASPSSANKRKSKPPSDLELTSSSEDSKGSKRARTNSMGSSSAPVSVSLPMTVPLSNIKVEAPALDRNCSSPILIDCPHPNCNKKYKHINGLKYHQAHAHTDDDSKPEADGDSECGEEPHLHLDMGGCNGAFASQKGSMSPARSATPKTRLLEPQSPPLSAKFGGKMVCKKKIGTEGDVDPGALSNDGSEDGNLVADDTSNDGFDSQEKRLSDKDSSKKGSSSGKQEKLSSSKSVKSARPIAPAILQQQMYTIQATTFTASSPGSSTGLTTTVVQAMPTSPQLKPIQPKPTVMGEPSSINPALTPSRDKKKKDKKKKEAREEECTGNSIKPVRSEEGKSPYGEAGGDSSGKNDGLINGSESHQSRLASIKAEADKIYSFTDNAPSPSIGGGGSSSRMENPSPGQPMTPLHVVTQNGAEGTSAKTNSPAYSDISDAGEDGEGKMDSTKLKDPEQLVKESVKKSLFPPQPQSKESPYYQGFETYYSPSYAHSSPGAINPTGQATPENQPLKVKKEEDLEITEVKVMKPEPPEEKKPELCSTSHQPSVIQQRPNMYMQSLYYNQYAYVPPYGYSEQGYHAHLLSTNPAYRQQYEEHQKQRQNLEQQQQQQRSIEKKEMAMRDREASLKEEWKHKSSVPPTLTKAPSLTDLGKSGSSKVKDLGLDASKSVIIPKLEDSTKMPIQQPEGQKTKAPEGGGHSGKETAEAKPGAAECNRQAGLDPGLWYRPQETDSRMWTYVYPKYPETMKAAEDERWKEERKVKEERSRSKEATSKEEGKEGVSGDVKGPLVADDPRVMPKDPRTSTHVPVSSPLTQHQSYIPYLHGYAYSQAYDPSHPSYRGMPAVMMQNYSGSYLPPSYSFSPYGNKVTGSDESEKSRASPSVSCKPTSESKALDILQQHASHYKSKSPTITDKSPQERDRGVCSVPGGSVGGPGCSSMGAPDRGGDRNSERPRTSPSQRLMSTHHHHHHLGYSLLPAQYQLPYAPGLSSTAIVASQQGSAPSLYPPPRR</sequence>
<feature type="region of interest" description="Disordered" evidence="2">
    <location>
        <begin position="919"/>
        <end position="973"/>
    </location>
</feature>
<feature type="region of interest" description="Disordered" evidence="2">
    <location>
        <begin position="1"/>
        <end position="27"/>
    </location>
</feature>
<dbReference type="PANTHER" id="PTHR21564">
    <property type="entry name" value="BRAKELESS PROTEIN"/>
    <property type="match status" value="1"/>
</dbReference>
<feature type="region of interest" description="Disordered" evidence="2">
    <location>
        <begin position="1175"/>
        <end position="1237"/>
    </location>
</feature>
<dbReference type="GO" id="GO:0006357">
    <property type="term" value="P:regulation of transcription by RNA polymerase II"/>
    <property type="evidence" value="ECO:0007669"/>
    <property type="project" value="TreeGrafter"/>
</dbReference>
<keyword evidence="1" id="KW-0479">Metal-binding</keyword>
<dbReference type="Ensembl" id="ENSLLET00000027127.1">
    <property type="protein sequence ID" value="ENSLLEP00000026128.1"/>
    <property type="gene ID" value="ENSLLEG00000016587.1"/>
</dbReference>
<feature type="compositionally biased region" description="Low complexity" evidence="2">
    <location>
        <begin position="1026"/>
        <end position="1036"/>
    </location>
</feature>
<feature type="compositionally biased region" description="Basic and acidic residues" evidence="2">
    <location>
        <begin position="1175"/>
        <end position="1206"/>
    </location>
</feature>
<feature type="compositionally biased region" description="Basic and acidic residues" evidence="2">
    <location>
        <begin position="1038"/>
        <end position="1059"/>
    </location>
</feature>
<evidence type="ECO:0000256" key="2">
    <source>
        <dbReference type="SAM" id="MobiDB-lite"/>
    </source>
</evidence>